<sequence>MGWTMYSEGWELYPYFQNNFDRINVDSFWEEMDAVGAPDVSNILYIRAIWTAFEPEEGKYAWESDPNFIKLVEGAQKRKLKLAFRIFHDSRDMVQQATPEYVFEAGASFKKVIGKTGELKTPYYDDPVFQEKFDRFLTAFAKKFDNPDLVDFIDAYGLGRWGEGHGVLLKNKENYHQVVDWITTSYAERFQKILPVLNVSFADYKYTNPLAFDRYQFLPRRDGLGSFWFSKQDQEILNSLFPQNAFIGEACYWLTSPTGDTLKNRSFEQDKQYHFKSFKSTFPAALNDALNFHSNTMDLRVPLECKYWIEELPDLVQKFITHGGYRFYPSQLSVTQNGNTLTIAHQWNNLGVGILPNKHPNWNQKYQVAFALFNEAGSLKKKWISKKAEPSDWLKDIPGKYSETFNLSDVPENTYQLAVAIVDTSSDDQPGIQLAVDQKRLNDKGWVQIGMLPINQKNKKE</sequence>
<dbReference type="STRING" id="655355.SAMN05216283_1198"/>
<name>A0A1I2M9H2_9BACT</name>
<dbReference type="EMBL" id="FONW01000019">
    <property type="protein sequence ID" value="SFF87528.1"/>
    <property type="molecule type" value="Genomic_DNA"/>
</dbReference>
<dbReference type="AlphaFoldDB" id="A0A1I2M9H2"/>
<reference evidence="1 2" key="1">
    <citation type="submission" date="2016-10" db="EMBL/GenBank/DDBJ databases">
        <authorList>
            <person name="de Groot N.N."/>
        </authorList>
    </citation>
    <scope>NUCLEOTIDE SEQUENCE [LARGE SCALE GENOMIC DNA]</scope>
    <source>
        <strain evidence="1 2">CGMCC 1.9156</strain>
    </source>
</reference>
<evidence type="ECO:0008006" key="3">
    <source>
        <dbReference type="Google" id="ProtNLM"/>
    </source>
</evidence>
<dbReference type="Gene3D" id="3.20.20.80">
    <property type="entry name" value="Glycosidases"/>
    <property type="match status" value="1"/>
</dbReference>
<evidence type="ECO:0000313" key="1">
    <source>
        <dbReference type="EMBL" id="SFF87528.1"/>
    </source>
</evidence>
<protein>
    <recommendedName>
        <fullName evidence="3">DUF4832 domain-containing protein</fullName>
    </recommendedName>
</protein>
<dbReference type="InterPro" id="IPR017853">
    <property type="entry name" value="GH"/>
</dbReference>
<evidence type="ECO:0000313" key="2">
    <source>
        <dbReference type="Proteomes" id="UP000198964"/>
    </source>
</evidence>
<dbReference type="Proteomes" id="UP000198964">
    <property type="component" value="Unassembled WGS sequence"/>
</dbReference>
<gene>
    <name evidence="1" type="ORF">SAMN05216283_1198</name>
</gene>
<accession>A0A1I2M9H2</accession>
<dbReference type="SUPFAM" id="SSF51445">
    <property type="entry name" value="(Trans)glycosidases"/>
    <property type="match status" value="1"/>
</dbReference>
<keyword evidence="2" id="KW-1185">Reference proteome</keyword>
<proteinExistence type="predicted"/>
<organism evidence="1 2">
    <name type="scientific">Sunxiuqinia elliptica</name>
    <dbReference type="NCBI Taxonomy" id="655355"/>
    <lineage>
        <taxon>Bacteria</taxon>
        <taxon>Pseudomonadati</taxon>
        <taxon>Bacteroidota</taxon>
        <taxon>Bacteroidia</taxon>
        <taxon>Marinilabiliales</taxon>
        <taxon>Prolixibacteraceae</taxon>
        <taxon>Sunxiuqinia</taxon>
    </lineage>
</organism>